<evidence type="ECO:0000259" key="2">
    <source>
        <dbReference type="Pfam" id="PF02698"/>
    </source>
</evidence>
<dbReference type="InterPro" id="IPR003848">
    <property type="entry name" value="DUF218"/>
</dbReference>
<proteinExistence type="predicted"/>
<sequence length="262" mass="28511">MSAMSSVTRCVAVLLVIGLIGYVARPSESRSDLFSPSVDAILVLAGGVSNEGKPHETVMRRLREAASVYQSQIARSGAAPAVVCNGGGTTHKPKWVDPAGYAVPEAALMARELRAMGVKSSDIYVEGYSDDTIGNAFFARVMHADVRPWTNLLVVTSSFQMARTQAIYDWVFGLLPMPTQKRAYRLEYVAVADEGALPRAVLRSRRTREASSLRSFQAGTLVRLTELASVHEWINLQHSAYSASGMLMKRPLNKSSALALTY</sequence>
<keyword evidence="4" id="KW-1185">Reference proteome</keyword>
<dbReference type="GO" id="GO:0005886">
    <property type="term" value="C:plasma membrane"/>
    <property type="evidence" value="ECO:0007669"/>
    <property type="project" value="TreeGrafter"/>
</dbReference>
<keyword evidence="1" id="KW-0732">Signal</keyword>
<dbReference type="InterPro" id="IPR051599">
    <property type="entry name" value="Cell_Envelope_Assoc"/>
</dbReference>
<evidence type="ECO:0000256" key="1">
    <source>
        <dbReference type="SAM" id="SignalP"/>
    </source>
</evidence>
<dbReference type="PANTHER" id="PTHR30336">
    <property type="entry name" value="INNER MEMBRANE PROTEIN, PROBABLE PERMEASE"/>
    <property type="match status" value="1"/>
</dbReference>
<organism evidence="3 4">
    <name type="scientific">Chrysochromulina tobinii</name>
    <dbReference type="NCBI Taxonomy" id="1460289"/>
    <lineage>
        <taxon>Eukaryota</taxon>
        <taxon>Haptista</taxon>
        <taxon>Haptophyta</taxon>
        <taxon>Prymnesiophyceae</taxon>
        <taxon>Prymnesiales</taxon>
        <taxon>Chrysochromulinaceae</taxon>
        <taxon>Chrysochromulina</taxon>
    </lineage>
</organism>
<comment type="caution">
    <text evidence="3">The sequence shown here is derived from an EMBL/GenBank/DDBJ whole genome shotgun (WGS) entry which is preliminary data.</text>
</comment>
<dbReference type="PANTHER" id="PTHR30336:SF20">
    <property type="entry name" value="DUF218 DOMAIN-CONTAINING PROTEIN"/>
    <property type="match status" value="1"/>
</dbReference>
<dbReference type="CDD" id="cd06259">
    <property type="entry name" value="YdcF-like"/>
    <property type="match status" value="1"/>
</dbReference>
<reference evidence="4" key="1">
    <citation type="journal article" date="2015" name="PLoS Genet.">
        <title>Genome Sequence and Transcriptome Analyses of Chrysochromulina tobin: Metabolic Tools for Enhanced Algal Fitness in the Prominent Order Prymnesiales (Haptophyceae).</title>
        <authorList>
            <person name="Hovde B.T."/>
            <person name="Deodato C.R."/>
            <person name="Hunsperger H.M."/>
            <person name="Ryken S.A."/>
            <person name="Yost W."/>
            <person name="Jha R.K."/>
            <person name="Patterson J."/>
            <person name="Monnat R.J. Jr."/>
            <person name="Barlow S.B."/>
            <person name="Starkenburg S.R."/>
            <person name="Cattolico R.A."/>
        </authorList>
    </citation>
    <scope>NUCLEOTIDE SEQUENCE</scope>
    <source>
        <strain evidence="4">CCMP291</strain>
    </source>
</reference>
<feature type="signal peptide" evidence="1">
    <location>
        <begin position="1"/>
        <end position="29"/>
    </location>
</feature>
<dbReference type="EMBL" id="JWZX01002904">
    <property type="protein sequence ID" value="KOO25994.1"/>
    <property type="molecule type" value="Genomic_DNA"/>
</dbReference>
<evidence type="ECO:0000313" key="3">
    <source>
        <dbReference type="EMBL" id="KOO25994.1"/>
    </source>
</evidence>
<dbReference type="Pfam" id="PF02698">
    <property type="entry name" value="DUF218"/>
    <property type="match status" value="1"/>
</dbReference>
<accession>A0A0M0JHF7</accession>
<protein>
    <recommendedName>
        <fullName evidence="2">DUF218 domain-containing protein</fullName>
    </recommendedName>
</protein>
<gene>
    <name evidence="3" type="ORF">Ctob_000251</name>
</gene>
<feature type="domain" description="DUF218" evidence="2">
    <location>
        <begin position="39"/>
        <end position="234"/>
    </location>
</feature>
<dbReference type="Gene3D" id="3.40.50.620">
    <property type="entry name" value="HUPs"/>
    <property type="match status" value="1"/>
</dbReference>
<dbReference type="AlphaFoldDB" id="A0A0M0JHF7"/>
<dbReference type="Proteomes" id="UP000037460">
    <property type="component" value="Unassembled WGS sequence"/>
</dbReference>
<feature type="chain" id="PRO_5005601790" description="DUF218 domain-containing protein" evidence="1">
    <location>
        <begin position="30"/>
        <end position="262"/>
    </location>
</feature>
<name>A0A0M0JHF7_9EUKA</name>
<evidence type="ECO:0000313" key="4">
    <source>
        <dbReference type="Proteomes" id="UP000037460"/>
    </source>
</evidence>
<dbReference type="InterPro" id="IPR014729">
    <property type="entry name" value="Rossmann-like_a/b/a_fold"/>
</dbReference>
<dbReference type="OrthoDB" id="10055554at2759"/>